<dbReference type="InterPro" id="IPR029069">
    <property type="entry name" value="HotDog_dom_sf"/>
</dbReference>
<keyword evidence="4" id="KW-0443">Lipid metabolism</keyword>
<evidence type="ECO:0000256" key="2">
    <source>
        <dbReference type="ARBA" id="ARBA00022598"/>
    </source>
</evidence>
<proteinExistence type="inferred from homology"/>
<organism evidence="7 8">
    <name type="scientific">Nocardia jiangxiensis</name>
    <dbReference type="NCBI Taxonomy" id="282685"/>
    <lineage>
        <taxon>Bacteria</taxon>
        <taxon>Bacillati</taxon>
        <taxon>Actinomycetota</taxon>
        <taxon>Actinomycetes</taxon>
        <taxon>Mycobacteriales</taxon>
        <taxon>Nocardiaceae</taxon>
        <taxon>Nocardia</taxon>
    </lineage>
</organism>
<evidence type="ECO:0000259" key="6">
    <source>
        <dbReference type="Pfam" id="PF23024"/>
    </source>
</evidence>
<dbReference type="PANTHER" id="PTHR22754:SF32">
    <property type="entry name" value="DISCO-INTERACTING PROTEIN 2"/>
    <property type="match status" value="1"/>
</dbReference>
<evidence type="ECO:0000256" key="3">
    <source>
        <dbReference type="ARBA" id="ARBA00022832"/>
    </source>
</evidence>
<dbReference type="EMBL" id="JBIAQY010000015">
    <property type="protein sequence ID" value="MFF3572843.1"/>
    <property type="molecule type" value="Genomic_DNA"/>
</dbReference>
<dbReference type="InterPro" id="IPR042099">
    <property type="entry name" value="ANL_N_sf"/>
</dbReference>
<sequence>MTSDVVSTDSELLSDILARRASQEPDRTAYVFLDENGTESTVLSYRDLHRRALAVAAELGARCSRGDRALLIFPQCPEFLVAYFGCLYAGIVAVPLNPPRRNGIPEATRSIVRDCRPTAVLTLGAGVDLLRAQPEAWCPAVHWIGVDLLPAVDTGPIVAAQPDSIAFLQYTSGSTATPKGVMVTHRNLIANEEMIRRSFGHDRDSTLVGWAPFFHDQGLIGNALQPLYVGATGVQMAPTTFIRRPLLWLSAISRYRGHTSGGPNFAFDACVARLAAGAEPEPGLDLSSWQVAFNGAEPIRAQTLSRFAEAFAPYGFRAEALYPCYGLAEATLLAAGSVKGRGARTLEVDPDALAQRRYAPAGERSRTLVASGRAPRGEVLRIVDPETGQVCPPDRVGEIWVSGDNVAQGYWEREEATAETFRARCANDPGRDFLRTGDLGLLLDEELYVVGRLKDVVIIRGRNIYPQDIELTVQAAHPALRPGGCAAFAVPGTETDRLVVVQELRREHVEDAEPADVLGAIRAAVLREHELSLGDLVLTLPSRLPKTSSGKIMRAAARRHYLAAEFEIWPQQQESTESQRRAIIVQTWEALDPDFEQTVRAVVLSMPAARHLGFDFGEIAPGRVEIVQPHRPELTQHDGYFQGGVLGSLADFAAGSAAGTLLRPGWVNMTIDYTVKILAPAKGATVVARGRVVNPGALLTVAAAEVFSVEPEGEILCATALVTMRNVKLATP</sequence>
<gene>
    <name evidence="7" type="ORF">ACFYXQ_34265</name>
</gene>
<feature type="domain" description="AMP-binding enzyme C-terminal" evidence="6">
    <location>
        <begin position="455"/>
        <end position="568"/>
    </location>
</feature>
<dbReference type="CDD" id="cd05931">
    <property type="entry name" value="FAAL"/>
    <property type="match status" value="1"/>
</dbReference>
<keyword evidence="3" id="KW-0276">Fatty acid metabolism</keyword>
<dbReference type="Proteomes" id="UP001601992">
    <property type="component" value="Unassembled WGS sequence"/>
</dbReference>
<feature type="domain" description="AMP-dependent synthetase/ligase" evidence="5">
    <location>
        <begin position="18"/>
        <end position="411"/>
    </location>
</feature>
<keyword evidence="2" id="KW-0436">Ligase</keyword>
<keyword evidence="8" id="KW-1185">Reference proteome</keyword>
<dbReference type="SUPFAM" id="SSF54637">
    <property type="entry name" value="Thioesterase/thiol ester dehydrase-isomerase"/>
    <property type="match status" value="1"/>
</dbReference>
<dbReference type="NCBIfam" id="TIGR00369">
    <property type="entry name" value="unchar_dom_1"/>
    <property type="match status" value="1"/>
</dbReference>
<dbReference type="Gene3D" id="3.40.50.12780">
    <property type="entry name" value="N-terminal domain of ligase-like"/>
    <property type="match status" value="1"/>
</dbReference>
<dbReference type="SUPFAM" id="SSF56801">
    <property type="entry name" value="Acetyl-CoA synthetase-like"/>
    <property type="match status" value="1"/>
</dbReference>
<evidence type="ECO:0000256" key="1">
    <source>
        <dbReference type="ARBA" id="ARBA00006432"/>
    </source>
</evidence>
<dbReference type="InterPro" id="IPR040097">
    <property type="entry name" value="FAAL/FAAC"/>
</dbReference>
<evidence type="ECO:0000313" key="8">
    <source>
        <dbReference type="Proteomes" id="UP001601992"/>
    </source>
</evidence>
<dbReference type="Pfam" id="PF00501">
    <property type="entry name" value="AMP-binding"/>
    <property type="match status" value="1"/>
</dbReference>
<dbReference type="InterPro" id="IPR025110">
    <property type="entry name" value="AMP-bd_C"/>
</dbReference>
<dbReference type="CDD" id="cd03443">
    <property type="entry name" value="PaaI_thioesterase"/>
    <property type="match status" value="1"/>
</dbReference>
<dbReference type="RefSeq" id="WP_063712995.1">
    <property type="nucleotide sequence ID" value="NZ_JBIAQY010000015.1"/>
</dbReference>
<evidence type="ECO:0000256" key="4">
    <source>
        <dbReference type="ARBA" id="ARBA00023098"/>
    </source>
</evidence>
<dbReference type="PANTHER" id="PTHR22754">
    <property type="entry name" value="DISCO-INTERACTING PROTEIN 2 DIP2 -RELATED"/>
    <property type="match status" value="1"/>
</dbReference>
<dbReference type="Gene3D" id="3.30.300.30">
    <property type="match status" value="1"/>
</dbReference>
<comment type="similarity">
    <text evidence="1">Belongs to the ATP-dependent AMP-binding enzyme family.</text>
</comment>
<reference evidence="7 8" key="1">
    <citation type="submission" date="2024-10" db="EMBL/GenBank/DDBJ databases">
        <title>The Natural Products Discovery Center: Release of the First 8490 Sequenced Strains for Exploring Actinobacteria Biosynthetic Diversity.</title>
        <authorList>
            <person name="Kalkreuter E."/>
            <person name="Kautsar S.A."/>
            <person name="Yang D."/>
            <person name="Bader C.D."/>
            <person name="Teijaro C.N."/>
            <person name="Fluegel L."/>
            <person name="Davis C.M."/>
            <person name="Simpson J.R."/>
            <person name="Lauterbach L."/>
            <person name="Steele A.D."/>
            <person name="Gui C."/>
            <person name="Meng S."/>
            <person name="Li G."/>
            <person name="Viehrig K."/>
            <person name="Ye F."/>
            <person name="Su P."/>
            <person name="Kiefer A.F."/>
            <person name="Nichols A."/>
            <person name="Cepeda A.J."/>
            <person name="Yan W."/>
            <person name="Fan B."/>
            <person name="Jiang Y."/>
            <person name="Adhikari A."/>
            <person name="Zheng C.-J."/>
            <person name="Schuster L."/>
            <person name="Cowan T.M."/>
            <person name="Smanski M.J."/>
            <person name="Chevrette M.G."/>
            <person name="De Carvalho L.P.S."/>
            <person name="Shen B."/>
        </authorList>
    </citation>
    <scope>NUCLEOTIDE SEQUENCE [LARGE SCALE GENOMIC DNA]</scope>
    <source>
        <strain evidence="7 8">NPDC002593</strain>
    </source>
</reference>
<evidence type="ECO:0000313" key="7">
    <source>
        <dbReference type="EMBL" id="MFF3572843.1"/>
    </source>
</evidence>
<name>A0ABW6SB70_9NOCA</name>
<evidence type="ECO:0000259" key="5">
    <source>
        <dbReference type="Pfam" id="PF00501"/>
    </source>
</evidence>
<dbReference type="InterPro" id="IPR045851">
    <property type="entry name" value="AMP-bd_C_sf"/>
</dbReference>
<dbReference type="Gene3D" id="3.10.129.10">
    <property type="entry name" value="Hotdog Thioesterase"/>
    <property type="match status" value="1"/>
</dbReference>
<protein>
    <submittedName>
        <fullName evidence="7">AMP-binding protein</fullName>
    </submittedName>
</protein>
<dbReference type="InterPro" id="IPR003736">
    <property type="entry name" value="PAAI_dom"/>
</dbReference>
<dbReference type="InterPro" id="IPR000873">
    <property type="entry name" value="AMP-dep_synth/lig_dom"/>
</dbReference>
<comment type="caution">
    <text evidence="7">The sequence shown here is derived from an EMBL/GenBank/DDBJ whole genome shotgun (WGS) entry which is preliminary data.</text>
</comment>
<dbReference type="Pfam" id="PF23024">
    <property type="entry name" value="AMP-dom_DIP2-like"/>
    <property type="match status" value="1"/>
</dbReference>
<accession>A0ABW6SB70</accession>